<dbReference type="Pfam" id="PF00005">
    <property type="entry name" value="ABC_tran"/>
    <property type="match status" value="1"/>
</dbReference>
<dbReference type="InterPro" id="IPR003439">
    <property type="entry name" value="ABC_transporter-like_ATP-bd"/>
</dbReference>
<dbReference type="SUPFAM" id="SSF52540">
    <property type="entry name" value="P-loop containing nucleoside triphosphate hydrolases"/>
    <property type="match status" value="1"/>
</dbReference>
<evidence type="ECO:0000259" key="5">
    <source>
        <dbReference type="PROSITE" id="PS50893"/>
    </source>
</evidence>
<dbReference type="InterPro" id="IPR032823">
    <property type="entry name" value="BCA_ABC_TP_C"/>
</dbReference>
<dbReference type="PANTHER" id="PTHR45772">
    <property type="entry name" value="CONSERVED COMPONENT OF ABC TRANSPORTER FOR NATURAL AMINO ACIDS-RELATED"/>
    <property type="match status" value="1"/>
</dbReference>
<protein>
    <submittedName>
        <fullName evidence="6">ABC transporter ATP-binding protein</fullName>
    </submittedName>
</protein>
<name>A0AA37WL73_9ALTE</name>
<feature type="compositionally biased region" description="Acidic residues" evidence="4">
    <location>
        <begin position="267"/>
        <end position="277"/>
    </location>
</feature>
<dbReference type="Gene3D" id="3.40.50.300">
    <property type="entry name" value="P-loop containing nucleotide triphosphate hydrolases"/>
    <property type="match status" value="1"/>
</dbReference>
<dbReference type="PROSITE" id="PS50893">
    <property type="entry name" value="ABC_TRANSPORTER_2"/>
    <property type="match status" value="1"/>
</dbReference>
<dbReference type="Pfam" id="PF12399">
    <property type="entry name" value="BCA_ABC_TP_C"/>
    <property type="match status" value="1"/>
</dbReference>
<organism evidence="6 7">
    <name type="scientific">Agaribacter marinus</name>
    <dbReference type="NCBI Taxonomy" id="1431249"/>
    <lineage>
        <taxon>Bacteria</taxon>
        <taxon>Pseudomonadati</taxon>
        <taxon>Pseudomonadota</taxon>
        <taxon>Gammaproteobacteria</taxon>
        <taxon>Alteromonadales</taxon>
        <taxon>Alteromonadaceae</taxon>
        <taxon>Agaribacter</taxon>
    </lineage>
</organism>
<keyword evidence="1" id="KW-0813">Transport</keyword>
<comment type="caution">
    <text evidence="6">The sequence shown here is derived from an EMBL/GenBank/DDBJ whole genome shotgun (WGS) entry which is preliminary data.</text>
</comment>
<evidence type="ECO:0000256" key="4">
    <source>
        <dbReference type="SAM" id="MobiDB-lite"/>
    </source>
</evidence>
<dbReference type="Proteomes" id="UP001156601">
    <property type="component" value="Unassembled WGS sequence"/>
</dbReference>
<evidence type="ECO:0000313" key="6">
    <source>
        <dbReference type="EMBL" id="GLR71660.1"/>
    </source>
</evidence>
<dbReference type="CDD" id="cd03219">
    <property type="entry name" value="ABC_Mj1267_LivG_branched"/>
    <property type="match status" value="1"/>
</dbReference>
<keyword evidence="2" id="KW-0547">Nucleotide-binding</keyword>
<gene>
    <name evidence="6" type="ORF">GCM10007852_25680</name>
</gene>
<dbReference type="NCBIfam" id="TIGR03411">
    <property type="entry name" value="urea_trans_UrtD"/>
    <property type="match status" value="1"/>
</dbReference>
<accession>A0AA37WL73</accession>
<dbReference type="InterPro" id="IPR017781">
    <property type="entry name" value="ABC_transptr_urea_ATP-bd_UrtD"/>
</dbReference>
<feature type="domain" description="ABC transporter" evidence="5">
    <location>
        <begin position="26"/>
        <end position="266"/>
    </location>
</feature>
<dbReference type="AlphaFoldDB" id="A0AA37WL73"/>
<sequence>MIVDKAGTPITATDNVQPDTRHGVILYVEDVSVSFDGFKALNDLNLYINDGELRCLIGANGAGKTTLMDVITGKIRPDTGKVNFGQQVDLLQLDESEIARVGIGRKFQKPTVFEALSVYKNIELSLAGDKGIWTSLFGKLTGEQRDRIDEILRTIGLTNEAFYMAERLSHGQKQWLEIGMLLAAEPRVLLVDEPVAGMTGQETERTAELLTSLAGEHSVVVVEHDMAFVRSIARTVTVLHQGSVLAEGSMSEVQSNPEVIKVYLGEDSGEDSGDDNSEGYPSESGEEYIEASSSKEG</sequence>
<keyword evidence="7" id="KW-1185">Reference proteome</keyword>
<evidence type="ECO:0000256" key="1">
    <source>
        <dbReference type="ARBA" id="ARBA00022448"/>
    </source>
</evidence>
<dbReference type="PANTHER" id="PTHR45772:SF8">
    <property type="entry name" value="HIGH-AFFINITY BRANCHED-CHAIN AMINO ACID TRANSPORT ATP-BINDING PROTEIN"/>
    <property type="match status" value="1"/>
</dbReference>
<dbReference type="InterPro" id="IPR051120">
    <property type="entry name" value="ABC_AA/LPS_Transport"/>
</dbReference>
<feature type="region of interest" description="Disordered" evidence="4">
    <location>
        <begin position="265"/>
        <end position="297"/>
    </location>
</feature>
<dbReference type="InterPro" id="IPR027417">
    <property type="entry name" value="P-loop_NTPase"/>
</dbReference>
<reference evidence="6" key="2">
    <citation type="submission" date="2023-01" db="EMBL/GenBank/DDBJ databases">
        <title>Draft genome sequence of Agaribacter marinus strain NBRC 110023.</title>
        <authorList>
            <person name="Sun Q."/>
            <person name="Mori K."/>
        </authorList>
    </citation>
    <scope>NUCLEOTIDE SEQUENCE</scope>
    <source>
        <strain evidence="6">NBRC 110023</strain>
    </source>
</reference>
<evidence type="ECO:0000256" key="2">
    <source>
        <dbReference type="ARBA" id="ARBA00022741"/>
    </source>
</evidence>
<reference evidence="6" key="1">
    <citation type="journal article" date="2014" name="Int. J. Syst. Evol. Microbiol.">
        <title>Complete genome sequence of Corynebacterium casei LMG S-19264T (=DSM 44701T), isolated from a smear-ripened cheese.</title>
        <authorList>
            <consortium name="US DOE Joint Genome Institute (JGI-PGF)"/>
            <person name="Walter F."/>
            <person name="Albersmeier A."/>
            <person name="Kalinowski J."/>
            <person name="Ruckert C."/>
        </authorList>
    </citation>
    <scope>NUCLEOTIDE SEQUENCE</scope>
    <source>
        <strain evidence="6">NBRC 110023</strain>
    </source>
</reference>
<keyword evidence="3 6" id="KW-0067">ATP-binding</keyword>
<dbReference type="EMBL" id="BSOT01000006">
    <property type="protein sequence ID" value="GLR71660.1"/>
    <property type="molecule type" value="Genomic_DNA"/>
</dbReference>
<evidence type="ECO:0000313" key="7">
    <source>
        <dbReference type="Proteomes" id="UP001156601"/>
    </source>
</evidence>
<evidence type="ECO:0000256" key="3">
    <source>
        <dbReference type="ARBA" id="ARBA00022840"/>
    </source>
</evidence>
<proteinExistence type="predicted"/>
<dbReference type="GO" id="GO:0005886">
    <property type="term" value="C:plasma membrane"/>
    <property type="evidence" value="ECO:0007669"/>
    <property type="project" value="TreeGrafter"/>
</dbReference>
<dbReference type="FunFam" id="3.40.50.300:FF:000421">
    <property type="entry name" value="Branched-chain amino acid ABC transporter ATP-binding protein"/>
    <property type="match status" value="1"/>
</dbReference>
<dbReference type="GO" id="GO:0016887">
    <property type="term" value="F:ATP hydrolysis activity"/>
    <property type="evidence" value="ECO:0007669"/>
    <property type="project" value="InterPro"/>
</dbReference>
<dbReference type="RefSeq" id="WP_284218321.1">
    <property type="nucleotide sequence ID" value="NZ_BSOT01000006.1"/>
</dbReference>
<dbReference type="GO" id="GO:0005524">
    <property type="term" value="F:ATP binding"/>
    <property type="evidence" value="ECO:0007669"/>
    <property type="project" value="UniProtKB-KW"/>
</dbReference>